<reference evidence="1" key="1">
    <citation type="submission" date="2021-01" db="EMBL/GenBank/DDBJ databases">
        <title>Chromosome-level genome assembly of a human fungal pathogen reveals clustering of transcriptionally co-regulated genes.</title>
        <authorList>
            <person name="Voorhies M."/>
            <person name="Cohen S."/>
            <person name="Shea T.P."/>
            <person name="Petrus S."/>
            <person name="Munoz J.F."/>
            <person name="Poplawski S."/>
            <person name="Goldman W.E."/>
            <person name="Michael T."/>
            <person name="Cuomo C.A."/>
            <person name="Sil A."/>
            <person name="Beyhan S."/>
        </authorList>
    </citation>
    <scope>NUCLEOTIDE SEQUENCE</scope>
    <source>
        <strain evidence="1">WU24</strain>
    </source>
</reference>
<dbReference type="OrthoDB" id="10389421at2759"/>
<sequence>MARSNTWGTTLDKASTEFNLSMWIGVRSTHNIRPPGQLVRGAPEIGPLIFGASGWTSKPEEQFRMEVGYVRAEPGDMTEPLSAIPNHVAKLLCSDMQLPGDGDVEAENIEDNGGD</sequence>
<dbReference type="AlphaFoldDB" id="A0A8A1MD64"/>
<proteinExistence type="predicted"/>
<evidence type="ECO:0000313" key="2">
    <source>
        <dbReference type="Proteomes" id="UP000663671"/>
    </source>
</evidence>
<evidence type="ECO:0000313" key="1">
    <source>
        <dbReference type="EMBL" id="QSS63805.1"/>
    </source>
</evidence>
<dbReference type="VEuPathDB" id="FungiDB:I7I51_00865"/>
<name>A0A8A1MD64_AJECA</name>
<accession>A0A8A1MD64</accession>
<dbReference type="EMBL" id="CP069114">
    <property type="protein sequence ID" value="QSS63805.1"/>
    <property type="molecule type" value="Genomic_DNA"/>
</dbReference>
<dbReference type="Proteomes" id="UP000663671">
    <property type="component" value="Chromosome 1"/>
</dbReference>
<protein>
    <submittedName>
        <fullName evidence="1">Uncharacterized protein</fullName>
    </submittedName>
</protein>
<organism evidence="1 2">
    <name type="scientific">Ajellomyces capsulatus</name>
    <name type="common">Darling's disease fungus</name>
    <name type="synonym">Histoplasma capsulatum</name>
    <dbReference type="NCBI Taxonomy" id="5037"/>
    <lineage>
        <taxon>Eukaryota</taxon>
        <taxon>Fungi</taxon>
        <taxon>Dikarya</taxon>
        <taxon>Ascomycota</taxon>
        <taxon>Pezizomycotina</taxon>
        <taxon>Eurotiomycetes</taxon>
        <taxon>Eurotiomycetidae</taxon>
        <taxon>Onygenales</taxon>
        <taxon>Ajellomycetaceae</taxon>
        <taxon>Histoplasma</taxon>
    </lineage>
</organism>
<gene>
    <name evidence="1" type="ORF">I7I51_00865</name>
</gene>